<dbReference type="STRING" id="660122.C7ZQX6"/>
<proteinExistence type="predicted"/>
<dbReference type="HOGENOM" id="CLU_1571072_0_0_1"/>
<organism evidence="1 2">
    <name type="scientific">Fusarium vanettenii (strain ATCC MYA-4622 / CBS 123669 / FGSC 9596 / NRRL 45880 / 77-13-4)</name>
    <name type="common">Fusarium solani subsp. pisi</name>
    <dbReference type="NCBI Taxonomy" id="660122"/>
    <lineage>
        <taxon>Eukaryota</taxon>
        <taxon>Fungi</taxon>
        <taxon>Dikarya</taxon>
        <taxon>Ascomycota</taxon>
        <taxon>Pezizomycotina</taxon>
        <taxon>Sordariomycetes</taxon>
        <taxon>Hypocreomycetidae</taxon>
        <taxon>Hypocreales</taxon>
        <taxon>Nectriaceae</taxon>
        <taxon>Fusarium</taxon>
        <taxon>Fusarium solani species complex</taxon>
        <taxon>Fusarium vanettenii</taxon>
    </lineage>
</organism>
<protein>
    <recommendedName>
        <fullName evidence="3">LysM domain-containing protein</fullName>
    </recommendedName>
</protein>
<keyword evidence="2" id="KW-1185">Reference proteome</keyword>
<dbReference type="GeneID" id="9666821"/>
<dbReference type="InParanoid" id="C7ZQX6"/>
<reference evidence="1 2" key="1">
    <citation type="journal article" date="2009" name="PLoS Genet.">
        <title>The genome of Nectria haematococca: contribution of supernumerary chromosomes to gene expansion.</title>
        <authorList>
            <person name="Coleman J.J."/>
            <person name="Rounsley S.D."/>
            <person name="Rodriguez-Carres M."/>
            <person name="Kuo A."/>
            <person name="Wasmann C.C."/>
            <person name="Grimwood J."/>
            <person name="Schmutz J."/>
            <person name="Taga M."/>
            <person name="White G.J."/>
            <person name="Zhou S."/>
            <person name="Schwartz D.C."/>
            <person name="Freitag M."/>
            <person name="Ma L.J."/>
            <person name="Danchin E.G."/>
            <person name="Henrissat B."/>
            <person name="Coutinho P.M."/>
            <person name="Nelson D.R."/>
            <person name="Straney D."/>
            <person name="Napoli C.A."/>
            <person name="Barker B.M."/>
            <person name="Gribskov M."/>
            <person name="Rep M."/>
            <person name="Kroken S."/>
            <person name="Molnar I."/>
            <person name="Rensing C."/>
            <person name="Kennell J.C."/>
            <person name="Zamora J."/>
            <person name="Farman M.L."/>
            <person name="Selker E.U."/>
            <person name="Salamov A."/>
            <person name="Shapiro H."/>
            <person name="Pangilinan J."/>
            <person name="Lindquist E."/>
            <person name="Lamers C."/>
            <person name="Grigoriev I.V."/>
            <person name="Geiser D.M."/>
            <person name="Covert S.F."/>
            <person name="Temporini E."/>
            <person name="Vanetten H.D."/>
        </authorList>
    </citation>
    <scope>NUCLEOTIDE SEQUENCE [LARGE SCALE GENOMIC DNA]</scope>
    <source>
        <strain evidence="2">ATCC MYA-4622 / CBS 123669 / FGSC 9596 / NRRL 45880 / 77-13-4</strain>
    </source>
</reference>
<dbReference type="Proteomes" id="UP000005206">
    <property type="component" value="Chromosome 14"/>
</dbReference>
<evidence type="ECO:0000313" key="1">
    <source>
        <dbReference type="EMBL" id="EEU33585.1"/>
    </source>
</evidence>
<dbReference type="AlphaFoldDB" id="C7ZQX6"/>
<evidence type="ECO:0008006" key="3">
    <source>
        <dbReference type="Google" id="ProtNLM"/>
    </source>
</evidence>
<accession>C7ZQX6</accession>
<dbReference type="RefSeq" id="XP_003039298.1">
    <property type="nucleotide sequence ID" value="XM_003039252.1"/>
</dbReference>
<sequence>MCQHRQSHPLEGPQPRLYQVVEHIHACGSCSAFARKYGILAADIVLRNSLNTGCTSVLSGTYAYINLIGFEPPTTARAAATTTTGDESYIIGEKMTCQGVTDYNKAAQADFFKWNPEVDNAGIIPRLGVYAYTSMIGLTPKPTATAQPPKTNLGNGMSIPHSIQPGMAFN</sequence>
<name>C7ZQX6_FUSV7</name>
<dbReference type="VEuPathDB" id="FungiDB:NECHADRAFT_88539"/>
<evidence type="ECO:0000313" key="2">
    <source>
        <dbReference type="Proteomes" id="UP000005206"/>
    </source>
</evidence>
<dbReference type="KEGG" id="nhe:NECHADRAFT_88539"/>
<dbReference type="EMBL" id="GG699018">
    <property type="protein sequence ID" value="EEU33585.1"/>
    <property type="molecule type" value="Genomic_DNA"/>
</dbReference>
<gene>
    <name evidence="1" type="ORF">NECHADRAFT_88539</name>
</gene>